<dbReference type="PANTHER" id="PTHR19290">
    <property type="entry name" value="BASIC HELIX-LOOP-HELIX PROTEIN NEUROGENIN-RELATED"/>
    <property type="match status" value="1"/>
</dbReference>
<keyword evidence="2" id="KW-0804">Transcription</keyword>
<protein>
    <submittedName>
        <fullName evidence="5">Class A basic helix-loop-helix protein 9</fullName>
    </submittedName>
</protein>
<name>A0A5A9MYN4_9TELE</name>
<evidence type="ECO:0000313" key="5">
    <source>
        <dbReference type="EMBL" id="KAA0702106.1"/>
    </source>
</evidence>
<keyword evidence="6" id="KW-1185">Reference proteome</keyword>
<evidence type="ECO:0000313" key="6">
    <source>
        <dbReference type="Proteomes" id="UP000324632"/>
    </source>
</evidence>
<dbReference type="SMART" id="SM00353">
    <property type="entry name" value="HLH"/>
    <property type="match status" value="1"/>
</dbReference>
<feature type="region of interest" description="Disordered" evidence="3">
    <location>
        <begin position="1"/>
        <end position="44"/>
    </location>
</feature>
<organism evidence="5 6">
    <name type="scientific">Triplophysa tibetana</name>
    <dbReference type="NCBI Taxonomy" id="1572043"/>
    <lineage>
        <taxon>Eukaryota</taxon>
        <taxon>Metazoa</taxon>
        <taxon>Chordata</taxon>
        <taxon>Craniata</taxon>
        <taxon>Vertebrata</taxon>
        <taxon>Euteleostomi</taxon>
        <taxon>Actinopterygii</taxon>
        <taxon>Neopterygii</taxon>
        <taxon>Teleostei</taxon>
        <taxon>Ostariophysi</taxon>
        <taxon>Cypriniformes</taxon>
        <taxon>Nemacheilidae</taxon>
        <taxon>Triplophysa</taxon>
    </lineage>
</organism>
<dbReference type="Pfam" id="PF00010">
    <property type="entry name" value="HLH"/>
    <property type="match status" value="1"/>
</dbReference>
<feature type="compositionally biased region" description="Acidic residues" evidence="3">
    <location>
        <begin position="11"/>
        <end position="29"/>
    </location>
</feature>
<dbReference type="GO" id="GO:0007423">
    <property type="term" value="P:sensory organ development"/>
    <property type="evidence" value="ECO:0007669"/>
    <property type="project" value="TreeGrafter"/>
</dbReference>
<dbReference type="GO" id="GO:0046983">
    <property type="term" value="F:protein dimerization activity"/>
    <property type="evidence" value="ECO:0007669"/>
    <property type="project" value="InterPro"/>
</dbReference>
<reference evidence="5 6" key="1">
    <citation type="journal article" date="2019" name="Mol. Ecol. Resour.">
        <title>Chromosome-level genome assembly of Triplophysa tibetana, a fish adapted to the harsh high-altitude environment of the Tibetan Plateau.</title>
        <authorList>
            <person name="Yang X."/>
            <person name="Liu H."/>
            <person name="Ma Z."/>
            <person name="Zou Y."/>
            <person name="Zou M."/>
            <person name="Mao Y."/>
            <person name="Li X."/>
            <person name="Wang H."/>
            <person name="Chen T."/>
            <person name="Wang W."/>
            <person name="Yang R."/>
        </authorList>
    </citation>
    <scope>NUCLEOTIDE SEQUENCE [LARGE SCALE GENOMIC DNA]</scope>
    <source>
        <strain evidence="5">TTIB1903HZAU</strain>
        <tissue evidence="5">Muscle</tissue>
    </source>
</reference>
<dbReference type="GO" id="GO:0000981">
    <property type="term" value="F:DNA-binding transcription factor activity, RNA polymerase II-specific"/>
    <property type="evidence" value="ECO:0007669"/>
    <property type="project" value="TreeGrafter"/>
</dbReference>
<dbReference type="InterPro" id="IPR036638">
    <property type="entry name" value="HLH_DNA-bd_sf"/>
</dbReference>
<gene>
    <name evidence="5" type="ORF">E1301_Tti007932</name>
</gene>
<dbReference type="EMBL" id="SOYY01000025">
    <property type="protein sequence ID" value="KAA0702106.1"/>
    <property type="molecule type" value="Genomic_DNA"/>
</dbReference>
<dbReference type="PANTHER" id="PTHR19290:SF163">
    <property type="entry name" value="BASIC HELIX-LOOP-HELIX NEURAL TRANSCRIPTION FACTOR TAP"/>
    <property type="match status" value="1"/>
</dbReference>
<dbReference type="GO" id="GO:0070888">
    <property type="term" value="F:E-box binding"/>
    <property type="evidence" value="ECO:0007669"/>
    <property type="project" value="TreeGrafter"/>
</dbReference>
<dbReference type="GO" id="GO:0061564">
    <property type="term" value="P:axon development"/>
    <property type="evidence" value="ECO:0007669"/>
    <property type="project" value="TreeGrafter"/>
</dbReference>
<evidence type="ECO:0000256" key="1">
    <source>
        <dbReference type="ARBA" id="ARBA00023015"/>
    </source>
</evidence>
<dbReference type="AlphaFoldDB" id="A0A5A9MYN4"/>
<sequence>MSLGSTSTESEVSEDELEDCPVDQDDDCRNEDTKEPSVSPCLSDPEDVKLVKRRNRPVRSKARRVTANIRERKRILDYNQAFNALRTVLKHDLSGKRLSKISTLRRAINHISAMSAYLRTHSTTEPDSPPCTHIECYRQPEVNAATFREPVENYLHHQRDIYGMHDQTVSREIPLHQETSNSANLCSPSPHYSHYSPNSQIHMSHGHYGHQWDDQSSYYYNGGPGYQHGMRVTCHQNHMETYCMQSMLTQH</sequence>
<dbReference type="Gene3D" id="4.10.280.10">
    <property type="entry name" value="Helix-loop-helix DNA-binding domain"/>
    <property type="match status" value="1"/>
</dbReference>
<dbReference type="Proteomes" id="UP000324632">
    <property type="component" value="Chromosome 25"/>
</dbReference>
<evidence type="ECO:0000259" key="4">
    <source>
        <dbReference type="PROSITE" id="PS50888"/>
    </source>
</evidence>
<feature type="domain" description="BHLH" evidence="4">
    <location>
        <begin position="62"/>
        <end position="114"/>
    </location>
</feature>
<dbReference type="CDD" id="cd18912">
    <property type="entry name" value="bHLH_TS_bHLHa9"/>
    <property type="match status" value="1"/>
</dbReference>
<keyword evidence="1" id="KW-0805">Transcription regulation</keyword>
<feature type="compositionally biased region" description="Low complexity" evidence="3">
    <location>
        <begin position="1"/>
        <end position="10"/>
    </location>
</feature>
<dbReference type="PROSITE" id="PS50888">
    <property type="entry name" value="BHLH"/>
    <property type="match status" value="1"/>
</dbReference>
<dbReference type="GO" id="GO:0005634">
    <property type="term" value="C:nucleus"/>
    <property type="evidence" value="ECO:0007669"/>
    <property type="project" value="TreeGrafter"/>
</dbReference>
<proteinExistence type="predicted"/>
<dbReference type="SUPFAM" id="SSF47459">
    <property type="entry name" value="HLH, helix-loop-helix DNA-binding domain"/>
    <property type="match status" value="1"/>
</dbReference>
<comment type="caution">
    <text evidence="5">The sequence shown here is derived from an EMBL/GenBank/DDBJ whole genome shotgun (WGS) entry which is preliminary data.</text>
</comment>
<evidence type="ECO:0000256" key="2">
    <source>
        <dbReference type="ARBA" id="ARBA00023163"/>
    </source>
</evidence>
<accession>A0A5A9MYN4</accession>
<evidence type="ECO:0000256" key="3">
    <source>
        <dbReference type="SAM" id="MobiDB-lite"/>
    </source>
</evidence>
<dbReference type="GO" id="GO:0045944">
    <property type="term" value="P:positive regulation of transcription by RNA polymerase II"/>
    <property type="evidence" value="ECO:0007669"/>
    <property type="project" value="TreeGrafter"/>
</dbReference>
<dbReference type="InterPro" id="IPR050359">
    <property type="entry name" value="bHLH_transcription_factors"/>
</dbReference>
<dbReference type="InterPro" id="IPR011598">
    <property type="entry name" value="bHLH_dom"/>
</dbReference>